<dbReference type="PANTHER" id="PTHR30273:SF2">
    <property type="entry name" value="PROTEIN FECR"/>
    <property type="match status" value="1"/>
</dbReference>
<dbReference type="PIRSF" id="PIRSF018266">
    <property type="entry name" value="FecR"/>
    <property type="match status" value="1"/>
</dbReference>
<evidence type="ECO:0000259" key="3">
    <source>
        <dbReference type="Pfam" id="PF16220"/>
    </source>
</evidence>
<reference evidence="4 5" key="1">
    <citation type="submission" date="2024-10" db="EMBL/GenBank/DDBJ databases">
        <title>The Natural Products Discovery Center: Release of the First 8490 Sequenced Strains for Exploring Actinobacteria Biosynthetic Diversity.</title>
        <authorList>
            <person name="Kalkreuter E."/>
            <person name="Kautsar S.A."/>
            <person name="Yang D."/>
            <person name="Bader C.D."/>
            <person name="Teijaro C.N."/>
            <person name="Fluegel L."/>
            <person name="Davis C.M."/>
            <person name="Simpson J.R."/>
            <person name="Lauterbach L."/>
            <person name="Steele A.D."/>
            <person name="Gui C."/>
            <person name="Meng S."/>
            <person name="Li G."/>
            <person name="Viehrig K."/>
            <person name="Ye F."/>
            <person name="Su P."/>
            <person name="Kiefer A.F."/>
            <person name="Nichols A."/>
            <person name="Cepeda A.J."/>
            <person name="Yan W."/>
            <person name="Fan B."/>
            <person name="Jiang Y."/>
            <person name="Adhikari A."/>
            <person name="Zheng C.-J."/>
            <person name="Schuster L."/>
            <person name="Cowan T.M."/>
            <person name="Smanski M.J."/>
            <person name="Chevrette M.G."/>
            <person name="De Carvalho L.P.S."/>
            <person name="Shen B."/>
        </authorList>
    </citation>
    <scope>NUCLEOTIDE SEQUENCE [LARGE SCALE GENOMIC DNA]</scope>
    <source>
        <strain evidence="4 5">NPDC087045</strain>
    </source>
</reference>
<dbReference type="Gene3D" id="2.60.120.1440">
    <property type="match status" value="1"/>
</dbReference>
<dbReference type="PANTHER" id="PTHR30273">
    <property type="entry name" value="PERIPLASMIC SIGNAL SENSOR AND SIGMA FACTOR ACTIVATOR FECR-RELATED"/>
    <property type="match status" value="1"/>
</dbReference>
<evidence type="ECO:0000313" key="5">
    <source>
        <dbReference type="Proteomes" id="UP001617427"/>
    </source>
</evidence>
<evidence type="ECO:0000259" key="2">
    <source>
        <dbReference type="Pfam" id="PF04773"/>
    </source>
</evidence>
<keyword evidence="1" id="KW-0472">Membrane</keyword>
<dbReference type="Proteomes" id="UP001617427">
    <property type="component" value="Unassembled WGS sequence"/>
</dbReference>
<dbReference type="InterPro" id="IPR032623">
    <property type="entry name" value="FecR_N"/>
</dbReference>
<keyword evidence="1" id="KW-1133">Transmembrane helix</keyword>
<dbReference type="InterPro" id="IPR006860">
    <property type="entry name" value="FecR"/>
</dbReference>
<dbReference type="InterPro" id="IPR012373">
    <property type="entry name" value="Ferrdict_sens_TM"/>
</dbReference>
<proteinExistence type="predicted"/>
<keyword evidence="5" id="KW-1185">Reference proteome</keyword>
<organism evidence="4 5">
    <name type="scientific">Herbaspirillum chlorophenolicum</name>
    <dbReference type="NCBI Taxonomy" id="211589"/>
    <lineage>
        <taxon>Bacteria</taxon>
        <taxon>Pseudomonadati</taxon>
        <taxon>Pseudomonadota</taxon>
        <taxon>Betaproteobacteria</taxon>
        <taxon>Burkholderiales</taxon>
        <taxon>Oxalobacteraceae</taxon>
        <taxon>Herbaspirillum</taxon>
    </lineage>
</organism>
<name>A0ABW8ETZ7_9BURK</name>
<keyword evidence="1" id="KW-0812">Transmembrane</keyword>
<dbReference type="Pfam" id="PF04773">
    <property type="entry name" value="FecR"/>
    <property type="match status" value="1"/>
</dbReference>
<dbReference type="Pfam" id="PF16220">
    <property type="entry name" value="DUF4880"/>
    <property type="match status" value="1"/>
</dbReference>
<evidence type="ECO:0000256" key="1">
    <source>
        <dbReference type="SAM" id="Phobius"/>
    </source>
</evidence>
<dbReference type="RefSeq" id="WP_402698391.1">
    <property type="nucleotide sequence ID" value="NZ_JBIUZV010000002.1"/>
</dbReference>
<dbReference type="EMBL" id="JBIUZV010000002">
    <property type="protein sequence ID" value="MFJ3044885.1"/>
    <property type="molecule type" value="Genomic_DNA"/>
</dbReference>
<evidence type="ECO:0000313" key="4">
    <source>
        <dbReference type="EMBL" id="MFJ3044885.1"/>
    </source>
</evidence>
<feature type="domain" description="FecR protein" evidence="2">
    <location>
        <begin position="129"/>
        <end position="216"/>
    </location>
</feature>
<sequence>MDHSSRGAQADAIEQQAAEWIVRLGAGNAAEKRRASEAFAAWKAADPRHAQAAAGMEQFLAQFAHARPPAGGSARPARAALDAGLAKPLRTRTRRAAAALCLALALGVPAWLGLYAYPPAVLLADLRASGGWQTHMLEDGTRIVMRGGSAVNLHYDAKRRAVRLLRGEILVEVAHDVARPFLVETAQGSIEALGTRFVVQEEGAVTTLSMLESKVRVKSVRDAGDSGVVVQAGQLVRIGRDGVGPIEQIDVRSIADAWQYRQLVVSDRPLAEVLDQLARNRPGFIRYDRAQLEGIRVSAVLPLDDTDRALQLLKNNFPALRIRSFSSWLVWVDAPA</sequence>
<feature type="domain" description="FecR N-terminal" evidence="3">
    <location>
        <begin position="15"/>
        <end position="58"/>
    </location>
</feature>
<comment type="caution">
    <text evidence="4">The sequence shown here is derived from an EMBL/GenBank/DDBJ whole genome shotgun (WGS) entry which is preliminary data.</text>
</comment>
<accession>A0ABW8ETZ7</accession>
<protein>
    <submittedName>
        <fullName evidence="4">FecR family protein</fullName>
    </submittedName>
</protein>
<feature type="transmembrane region" description="Helical" evidence="1">
    <location>
        <begin position="96"/>
        <end position="117"/>
    </location>
</feature>
<gene>
    <name evidence="4" type="ORF">ACIPEN_03535</name>
</gene>